<dbReference type="RefSeq" id="WP_168433225.1">
    <property type="nucleotide sequence ID" value="NZ_CAAHFH010000001.1"/>
</dbReference>
<evidence type="ECO:0000313" key="4">
    <source>
        <dbReference type="EMBL" id="VGO20098.1"/>
    </source>
</evidence>
<dbReference type="Proteomes" id="UP000346198">
    <property type="component" value="Unassembled WGS sequence"/>
</dbReference>
<dbReference type="PANTHER" id="PTHR21363:SF0">
    <property type="entry name" value="PREPHENATE DEHYDROGENASE [NADP(+)]"/>
    <property type="match status" value="1"/>
</dbReference>
<dbReference type="Gene3D" id="1.10.3660.10">
    <property type="entry name" value="6-phosphogluconate dehydrogenase C-terminal like domain"/>
    <property type="match status" value="1"/>
</dbReference>
<dbReference type="EMBL" id="CAAHFH010000001">
    <property type="protein sequence ID" value="VGO20098.1"/>
    <property type="molecule type" value="Genomic_DNA"/>
</dbReference>
<dbReference type="FunFam" id="3.40.50.720:FF:000208">
    <property type="entry name" value="Prephenate dehydrogenase"/>
    <property type="match status" value="1"/>
</dbReference>
<dbReference type="PANTHER" id="PTHR21363">
    <property type="entry name" value="PREPHENATE DEHYDROGENASE"/>
    <property type="match status" value="1"/>
</dbReference>
<dbReference type="InterPro" id="IPR046825">
    <property type="entry name" value="PDH_C"/>
</dbReference>
<dbReference type="GO" id="GO:0004665">
    <property type="term" value="F:prephenate dehydrogenase (NADP+) activity"/>
    <property type="evidence" value="ECO:0007669"/>
    <property type="project" value="InterPro"/>
</dbReference>
<evidence type="ECO:0000313" key="5">
    <source>
        <dbReference type="Proteomes" id="UP000346198"/>
    </source>
</evidence>
<evidence type="ECO:0000259" key="3">
    <source>
        <dbReference type="PROSITE" id="PS51176"/>
    </source>
</evidence>
<protein>
    <submittedName>
        <fullName evidence="4">Prephenate dehydrogenase</fullName>
    </submittedName>
</protein>
<dbReference type="Gene3D" id="3.40.50.720">
    <property type="entry name" value="NAD(P)-binding Rossmann-like Domain"/>
    <property type="match status" value="1"/>
</dbReference>
<feature type="domain" description="Prephenate/arogenate dehydrogenase" evidence="3">
    <location>
        <begin position="5"/>
        <end position="292"/>
    </location>
</feature>
<dbReference type="InterPro" id="IPR046826">
    <property type="entry name" value="PDH_N"/>
</dbReference>
<gene>
    <name evidence="4" type="primary">tyrA</name>
    <name evidence="4" type="ORF">SCARR_02158</name>
</gene>
<evidence type="ECO:0000256" key="1">
    <source>
        <dbReference type="ARBA" id="ARBA00023002"/>
    </source>
</evidence>
<name>A0A6C2UJ16_9BACT</name>
<dbReference type="GO" id="GO:0070403">
    <property type="term" value="F:NAD+ binding"/>
    <property type="evidence" value="ECO:0007669"/>
    <property type="project" value="InterPro"/>
</dbReference>
<keyword evidence="2" id="KW-0175">Coiled coil</keyword>
<dbReference type="GO" id="GO:0008977">
    <property type="term" value="F:prephenate dehydrogenase (NAD+) activity"/>
    <property type="evidence" value="ECO:0007669"/>
    <property type="project" value="InterPro"/>
</dbReference>
<dbReference type="PROSITE" id="PS51176">
    <property type="entry name" value="PDH_ADH"/>
    <property type="match status" value="1"/>
</dbReference>
<dbReference type="Pfam" id="PF20463">
    <property type="entry name" value="PDH_C"/>
    <property type="match status" value="1"/>
</dbReference>
<feature type="coiled-coil region" evidence="2">
    <location>
        <begin position="234"/>
        <end position="261"/>
    </location>
</feature>
<dbReference type="SUPFAM" id="SSF48179">
    <property type="entry name" value="6-phosphogluconate dehydrogenase C-terminal domain-like"/>
    <property type="match status" value="1"/>
</dbReference>
<keyword evidence="5" id="KW-1185">Reference proteome</keyword>
<organism evidence="4 5">
    <name type="scientific">Pontiella sulfatireligans</name>
    <dbReference type="NCBI Taxonomy" id="2750658"/>
    <lineage>
        <taxon>Bacteria</taxon>
        <taxon>Pseudomonadati</taxon>
        <taxon>Kiritimatiellota</taxon>
        <taxon>Kiritimatiellia</taxon>
        <taxon>Kiritimatiellales</taxon>
        <taxon>Pontiellaceae</taxon>
        <taxon>Pontiella</taxon>
    </lineage>
</organism>
<dbReference type="InterPro" id="IPR036291">
    <property type="entry name" value="NAD(P)-bd_dom_sf"/>
</dbReference>
<dbReference type="GO" id="GO:0006571">
    <property type="term" value="P:tyrosine biosynthetic process"/>
    <property type="evidence" value="ECO:0007669"/>
    <property type="project" value="InterPro"/>
</dbReference>
<dbReference type="InterPro" id="IPR008927">
    <property type="entry name" value="6-PGluconate_DH-like_C_sf"/>
</dbReference>
<dbReference type="InterPro" id="IPR003099">
    <property type="entry name" value="Prephen_DH"/>
</dbReference>
<sequence>MDKPQNIAILGYGLMGASLALGLKKRGFTGRILGYARREETRLQALESGVADEVFADPAEAVRDADIVVVCVPIWTIAKLAEQIVGALKPGAVVTDVGSTKSELLKTMGPLFAASEACFVGSHPIAGSEKTGIEAGDPDLYEGRLTVVCPSADTPAEAEQAVSSLWKSAGSEVVEMSPEVHDAMLASTSHLPHMVAAALARSVADGDSANKADFCGTGFRDTTRVASGSADMWVDIIDTNRAALEAELDRFNEELQGLIQILRSGNGDDIRNWLEGAAGDRNEILKLNRFLKK</sequence>
<proteinExistence type="predicted"/>
<dbReference type="InterPro" id="IPR050812">
    <property type="entry name" value="Preph/Arog_dehydrog"/>
</dbReference>
<reference evidence="4 5" key="1">
    <citation type="submission" date="2019-04" db="EMBL/GenBank/DDBJ databases">
        <authorList>
            <person name="Van Vliet M D."/>
        </authorList>
    </citation>
    <scope>NUCLEOTIDE SEQUENCE [LARGE SCALE GENOMIC DNA]</scope>
    <source>
        <strain evidence="4 5">F21</strain>
    </source>
</reference>
<dbReference type="AlphaFoldDB" id="A0A6C2UJ16"/>
<dbReference type="SUPFAM" id="SSF51735">
    <property type="entry name" value="NAD(P)-binding Rossmann-fold domains"/>
    <property type="match status" value="1"/>
</dbReference>
<keyword evidence="1" id="KW-0560">Oxidoreductase</keyword>
<dbReference type="Pfam" id="PF02153">
    <property type="entry name" value="PDH_N"/>
    <property type="match status" value="1"/>
</dbReference>
<accession>A0A6C2UJ16</accession>
<evidence type="ECO:0000256" key="2">
    <source>
        <dbReference type="SAM" id="Coils"/>
    </source>
</evidence>